<dbReference type="InterPro" id="IPR023220">
    <property type="entry name" value="T4SS_VirB5-domain"/>
</dbReference>
<accession>A0ABR5TA02</accession>
<keyword evidence="4" id="KW-1185">Reference proteome</keyword>
<keyword evidence="1" id="KW-0175">Coiled coil</keyword>
<dbReference type="Proteomes" id="UP000070255">
    <property type="component" value="Unassembled WGS sequence"/>
</dbReference>
<dbReference type="EMBL" id="LNJQ01000001">
    <property type="protein sequence ID" value="KWZ41793.1"/>
    <property type="molecule type" value="Genomic_DNA"/>
</dbReference>
<dbReference type="InterPro" id="IPR014158">
    <property type="entry name" value="T4SS_VirB5"/>
</dbReference>
<feature type="coiled-coil region" evidence="1">
    <location>
        <begin position="33"/>
        <end position="60"/>
    </location>
</feature>
<evidence type="ECO:0000313" key="4">
    <source>
        <dbReference type="Proteomes" id="UP000070255"/>
    </source>
</evidence>
<evidence type="ECO:0000256" key="1">
    <source>
        <dbReference type="SAM" id="Coils"/>
    </source>
</evidence>
<sequence>MRNLKSVFVAVAVSTTASAALAGGIPTIDIASVTQLQQTVQQLKDQYKTLKDQYAAVTGSYGRGAIGFNDSVNAVSVVPGSWQEVVAMQKSGAFGAKQDYYDKQIQPVNSDAFQSKQGATSYKMSTDSVRAALAGGDALYAEVQTHLNNLTALGRNVDATANLKDAQDLQNRIATENGLLQTAMAKLNAINMNLHANMLNEQNQSAARNATFFDIK</sequence>
<dbReference type="CDD" id="cd14262">
    <property type="entry name" value="VirB5_like"/>
    <property type="match status" value="1"/>
</dbReference>
<dbReference type="Gene3D" id="1.20.58.430">
    <property type="entry name" value="Type IV secretion system, VirB5-domain"/>
    <property type="match status" value="1"/>
</dbReference>
<dbReference type="RefSeq" id="WP_060821475.1">
    <property type="nucleotide sequence ID" value="NZ_LNJQ01000001.1"/>
</dbReference>
<evidence type="ECO:0000313" key="3">
    <source>
        <dbReference type="EMBL" id="KWZ41793.1"/>
    </source>
</evidence>
<dbReference type="Pfam" id="PF07996">
    <property type="entry name" value="T4SS"/>
    <property type="match status" value="1"/>
</dbReference>
<dbReference type="SUPFAM" id="SSF101082">
    <property type="entry name" value="Typo IV secretion system protein TraC"/>
    <property type="match status" value="1"/>
</dbReference>
<evidence type="ECO:0000256" key="2">
    <source>
        <dbReference type="SAM" id="SignalP"/>
    </source>
</evidence>
<protein>
    <recommendedName>
        <fullName evidence="5">Type IV secretion system protein VirB5</fullName>
    </recommendedName>
</protein>
<proteinExistence type="predicted"/>
<evidence type="ECO:0008006" key="5">
    <source>
        <dbReference type="Google" id="ProtNLM"/>
    </source>
</evidence>
<comment type="caution">
    <text evidence="3">The sequence shown here is derived from an EMBL/GenBank/DDBJ whole genome shotgun (WGS) entry which is preliminary data.</text>
</comment>
<feature type="chain" id="PRO_5046774872" description="Type IV secretion system protein VirB5" evidence="2">
    <location>
        <begin position="23"/>
        <end position="216"/>
    </location>
</feature>
<name>A0ABR5TA02_9BURK</name>
<organism evidence="3 4">
    <name type="scientific">Burkholderia savannae</name>
    <dbReference type="NCBI Taxonomy" id="1637837"/>
    <lineage>
        <taxon>Bacteria</taxon>
        <taxon>Pseudomonadati</taxon>
        <taxon>Pseudomonadota</taxon>
        <taxon>Betaproteobacteria</taxon>
        <taxon>Burkholderiales</taxon>
        <taxon>Burkholderiaceae</taxon>
        <taxon>Burkholderia</taxon>
        <taxon>pseudomallei group</taxon>
    </lineage>
</organism>
<gene>
    <name evidence="3" type="ORF">WS72_02135</name>
</gene>
<reference evidence="3 4" key="1">
    <citation type="submission" date="2015-11" db="EMBL/GenBank/DDBJ databases">
        <authorList>
            <person name="Sahl J."/>
            <person name="Wagner D."/>
            <person name="Keim P."/>
        </authorList>
    </citation>
    <scope>NUCLEOTIDE SEQUENCE [LARGE SCALE GENOMIC DNA]</scope>
    <source>
        <strain evidence="3 4">BDU18</strain>
    </source>
</reference>
<feature type="signal peptide" evidence="2">
    <location>
        <begin position="1"/>
        <end position="22"/>
    </location>
</feature>
<keyword evidence="2" id="KW-0732">Signal</keyword>